<protein>
    <recommendedName>
        <fullName evidence="6">Peptidase S9 prolyl oligopeptidase catalytic domain-containing protein</fullName>
    </recommendedName>
</protein>
<dbReference type="Gene3D" id="3.40.50.1820">
    <property type="entry name" value="alpha/beta hydrolase"/>
    <property type="match status" value="1"/>
</dbReference>
<dbReference type="InterPro" id="IPR029058">
    <property type="entry name" value="AB_hydrolase_fold"/>
</dbReference>
<dbReference type="Pfam" id="PF00326">
    <property type="entry name" value="Peptidase_S9"/>
    <property type="match status" value="1"/>
</dbReference>
<evidence type="ECO:0008006" key="6">
    <source>
        <dbReference type="Google" id="ProtNLM"/>
    </source>
</evidence>
<dbReference type="AlphaFoldDB" id="A0A1L9SLL7"/>
<evidence type="ECO:0000259" key="3">
    <source>
        <dbReference type="Pfam" id="PF20434"/>
    </source>
</evidence>
<evidence type="ECO:0000256" key="1">
    <source>
        <dbReference type="ARBA" id="ARBA00022801"/>
    </source>
</evidence>
<dbReference type="STRING" id="1073090.A0A1L9SLL7"/>
<evidence type="ECO:0000313" key="5">
    <source>
        <dbReference type="Proteomes" id="UP000184188"/>
    </source>
</evidence>
<feature type="domain" description="BD-FAE-like" evidence="3">
    <location>
        <begin position="18"/>
        <end position="133"/>
    </location>
</feature>
<dbReference type="GeneID" id="34615483"/>
<accession>A0A1L9SLL7</accession>
<dbReference type="OrthoDB" id="19653at2759"/>
<keyword evidence="5" id="KW-1185">Reference proteome</keyword>
<proteinExistence type="predicted"/>
<dbReference type="RefSeq" id="XP_022582625.1">
    <property type="nucleotide sequence ID" value="XM_022729019.1"/>
</dbReference>
<sequence length="324" mass="35351">MPLCVQYKEINGTRLTADIYLPSSQGKRPVLINIHGGAFMLGSSKMVSLPQIEDCLSRDWIVVVPNHRLCPAVNILEGPISDCRDLLAWIYDGHLDEFLRVQSEGSDGSTLVSCDLDKVMAFGTSSGGTLALALCFDVPRTPAAILNFYAPVNFSHPFWTSPLPHVAARLPGTLTEQFMKKVYDEFPVPSGGETSLEGQSVGPDFSRPRDAFAFTAIANGSVIDRCYPPPLDRTLIDPLVRVADGSFPPTYIVHGEADTMVPPELSRGLFATLKENGVRCGMTEVPGEEHTFAMRMVKGSATWQLQRQGFDFLEEIISGGNSTL</sequence>
<dbReference type="InterPro" id="IPR049492">
    <property type="entry name" value="BD-FAE-like_dom"/>
</dbReference>
<evidence type="ECO:0000313" key="4">
    <source>
        <dbReference type="EMBL" id="OJJ48115.1"/>
    </source>
</evidence>
<organism evidence="4 5">
    <name type="scientific">Penicilliopsis zonata CBS 506.65</name>
    <dbReference type="NCBI Taxonomy" id="1073090"/>
    <lineage>
        <taxon>Eukaryota</taxon>
        <taxon>Fungi</taxon>
        <taxon>Dikarya</taxon>
        <taxon>Ascomycota</taxon>
        <taxon>Pezizomycotina</taxon>
        <taxon>Eurotiomycetes</taxon>
        <taxon>Eurotiomycetidae</taxon>
        <taxon>Eurotiales</taxon>
        <taxon>Aspergillaceae</taxon>
        <taxon>Penicilliopsis</taxon>
    </lineage>
</organism>
<dbReference type="GO" id="GO:0008236">
    <property type="term" value="F:serine-type peptidase activity"/>
    <property type="evidence" value="ECO:0007669"/>
    <property type="project" value="InterPro"/>
</dbReference>
<dbReference type="InterPro" id="IPR050300">
    <property type="entry name" value="GDXG_lipolytic_enzyme"/>
</dbReference>
<dbReference type="InterPro" id="IPR001375">
    <property type="entry name" value="Peptidase_S9_cat"/>
</dbReference>
<dbReference type="GO" id="GO:0006508">
    <property type="term" value="P:proteolysis"/>
    <property type="evidence" value="ECO:0007669"/>
    <property type="project" value="InterPro"/>
</dbReference>
<dbReference type="Pfam" id="PF20434">
    <property type="entry name" value="BD-FAE"/>
    <property type="match status" value="1"/>
</dbReference>
<name>A0A1L9SLL7_9EURO</name>
<dbReference type="SUPFAM" id="SSF53474">
    <property type="entry name" value="alpha/beta-Hydrolases"/>
    <property type="match status" value="1"/>
</dbReference>
<dbReference type="PANTHER" id="PTHR48081">
    <property type="entry name" value="AB HYDROLASE SUPERFAMILY PROTEIN C4A8.06C"/>
    <property type="match status" value="1"/>
</dbReference>
<keyword evidence="1" id="KW-0378">Hydrolase</keyword>
<dbReference type="Proteomes" id="UP000184188">
    <property type="component" value="Unassembled WGS sequence"/>
</dbReference>
<dbReference type="VEuPathDB" id="FungiDB:ASPZODRAFT_61864"/>
<dbReference type="PANTHER" id="PTHR48081:SF3">
    <property type="entry name" value="ALPHA_BETA HYDROLASE FOLD-3 DOMAIN-CONTAINING PROTEIN"/>
    <property type="match status" value="1"/>
</dbReference>
<evidence type="ECO:0000259" key="2">
    <source>
        <dbReference type="Pfam" id="PF00326"/>
    </source>
</evidence>
<dbReference type="EMBL" id="KV878339">
    <property type="protein sequence ID" value="OJJ48115.1"/>
    <property type="molecule type" value="Genomic_DNA"/>
</dbReference>
<reference evidence="5" key="1">
    <citation type="journal article" date="2017" name="Genome Biol.">
        <title>Comparative genomics reveals high biological diversity and specific adaptations in the industrially and medically important fungal genus Aspergillus.</title>
        <authorList>
            <person name="de Vries R.P."/>
            <person name="Riley R."/>
            <person name="Wiebenga A."/>
            <person name="Aguilar-Osorio G."/>
            <person name="Amillis S."/>
            <person name="Uchima C.A."/>
            <person name="Anderluh G."/>
            <person name="Asadollahi M."/>
            <person name="Askin M."/>
            <person name="Barry K."/>
            <person name="Battaglia E."/>
            <person name="Bayram O."/>
            <person name="Benocci T."/>
            <person name="Braus-Stromeyer S.A."/>
            <person name="Caldana C."/>
            <person name="Canovas D."/>
            <person name="Cerqueira G.C."/>
            <person name="Chen F."/>
            <person name="Chen W."/>
            <person name="Choi C."/>
            <person name="Clum A."/>
            <person name="Dos Santos R.A."/>
            <person name="Damasio A.R."/>
            <person name="Diallinas G."/>
            <person name="Emri T."/>
            <person name="Fekete E."/>
            <person name="Flipphi M."/>
            <person name="Freyberg S."/>
            <person name="Gallo A."/>
            <person name="Gournas C."/>
            <person name="Habgood R."/>
            <person name="Hainaut M."/>
            <person name="Harispe M.L."/>
            <person name="Henrissat B."/>
            <person name="Hilden K.S."/>
            <person name="Hope R."/>
            <person name="Hossain A."/>
            <person name="Karabika E."/>
            <person name="Karaffa L."/>
            <person name="Karanyi Z."/>
            <person name="Krasevec N."/>
            <person name="Kuo A."/>
            <person name="Kusch H."/>
            <person name="LaButti K."/>
            <person name="Lagendijk E.L."/>
            <person name="Lapidus A."/>
            <person name="Levasseur A."/>
            <person name="Lindquist E."/>
            <person name="Lipzen A."/>
            <person name="Logrieco A.F."/>
            <person name="MacCabe A."/>
            <person name="Maekelae M.R."/>
            <person name="Malavazi I."/>
            <person name="Melin P."/>
            <person name="Meyer V."/>
            <person name="Mielnichuk N."/>
            <person name="Miskei M."/>
            <person name="Molnar A.P."/>
            <person name="Mule G."/>
            <person name="Ngan C.Y."/>
            <person name="Orejas M."/>
            <person name="Orosz E."/>
            <person name="Ouedraogo J.P."/>
            <person name="Overkamp K.M."/>
            <person name="Park H.-S."/>
            <person name="Perrone G."/>
            <person name="Piumi F."/>
            <person name="Punt P.J."/>
            <person name="Ram A.F."/>
            <person name="Ramon A."/>
            <person name="Rauscher S."/>
            <person name="Record E."/>
            <person name="Riano-Pachon D.M."/>
            <person name="Robert V."/>
            <person name="Roehrig J."/>
            <person name="Ruller R."/>
            <person name="Salamov A."/>
            <person name="Salih N.S."/>
            <person name="Samson R.A."/>
            <person name="Sandor E."/>
            <person name="Sanguinetti M."/>
            <person name="Schuetze T."/>
            <person name="Sepcic K."/>
            <person name="Shelest E."/>
            <person name="Sherlock G."/>
            <person name="Sophianopoulou V."/>
            <person name="Squina F.M."/>
            <person name="Sun H."/>
            <person name="Susca A."/>
            <person name="Todd R.B."/>
            <person name="Tsang A."/>
            <person name="Unkles S.E."/>
            <person name="van de Wiele N."/>
            <person name="van Rossen-Uffink D."/>
            <person name="Oliveira J.V."/>
            <person name="Vesth T.C."/>
            <person name="Visser J."/>
            <person name="Yu J.-H."/>
            <person name="Zhou M."/>
            <person name="Andersen M.R."/>
            <person name="Archer D.B."/>
            <person name="Baker S.E."/>
            <person name="Benoit I."/>
            <person name="Brakhage A.A."/>
            <person name="Braus G.H."/>
            <person name="Fischer R."/>
            <person name="Frisvad J.C."/>
            <person name="Goldman G.H."/>
            <person name="Houbraken J."/>
            <person name="Oakley B."/>
            <person name="Pocsi I."/>
            <person name="Scazzocchio C."/>
            <person name="Seiboth B."/>
            <person name="vanKuyk P.A."/>
            <person name="Wortman J."/>
            <person name="Dyer P.S."/>
            <person name="Grigoriev I.V."/>
        </authorList>
    </citation>
    <scope>NUCLEOTIDE SEQUENCE [LARGE SCALE GENOMIC DNA]</scope>
    <source>
        <strain evidence="5">CBS 506.65</strain>
    </source>
</reference>
<gene>
    <name evidence="4" type="ORF">ASPZODRAFT_61864</name>
</gene>
<feature type="domain" description="Peptidase S9 prolyl oligopeptidase catalytic" evidence="2">
    <location>
        <begin position="242"/>
        <end position="317"/>
    </location>
</feature>